<evidence type="ECO:0000259" key="2">
    <source>
        <dbReference type="Pfam" id="PF22570"/>
    </source>
</evidence>
<keyword evidence="1" id="KW-0812">Transmembrane</keyword>
<sequence>MGKRISRTVLGLCIAAVGIGYLGNQFSWWHFDLFFEGWWTLFIIVPCLVAIIESGPHLGNLLGLAFGICLLLHQQGVLRHGFIRRIALPAALVILGLYLVFSSFSRRRSVQYKAGPGGADFTQHPEYLAIFSSDYPKNAAKQFAGGSATAVFGNLEVDLRECALIGDCKFEATSVFGRVRIFAPVDCQVQMHSVPILGSNRCSVIAQGKGPVLHIEATSVFGQVEVL</sequence>
<name>A0A1C6IY28_9FIRM</name>
<gene>
    <name evidence="3" type="ORF">SAMEA3545359_01770</name>
</gene>
<accession>A0A1C6IY28</accession>
<feature type="transmembrane region" description="Helical" evidence="1">
    <location>
        <begin position="33"/>
        <end position="51"/>
    </location>
</feature>
<protein>
    <submittedName>
        <fullName evidence="3">Predicted membrane protein</fullName>
    </submittedName>
</protein>
<dbReference type="EMBL" id="FMHG01000001">
    <property type="protein sequence ID" value="SCJ74756.1"/>
    <property type="molecule type" value="Genomic_DNA"/>
</dbReference>
<feature type="transmembrane region" description="Helical" evidence="1">
    <location>
        <begin position="82"/>
        <end position="101"/>
    </location>
</feature>
<dbReference type="InterPro" id="IPR054331">
    <property type="entry name" value="LiaF_TM"/>
</dbReference>
<evidence type="ECO:0000313" key="3">
    <source>
        <dbReference type="EMBL" id="SCJ74756.1"/>
    </source>
</evidence>
<feature type="domain" description="LiaF transmembrane" evidence="2">
    <location>
        <begin position="9"/>
        <end position="104"/>
    </location>
</feature>
<keyword evidence="1" id="KW-0472">Membrane</keyword>
<dbReference type="AlphaFoldDB" id="A0A1C6IY28"/>
<dbReference type="Pfam" id="PF22570">
    <property type="entry name" value="LiaF-TM"/>
    <property type="match status" value="1"/>
</dbReference>
<keyword evidence="1" id="KW-1133">Transmembrane helix</keyword>
<proteinExistence type="predicted"/>
<feature type="transmembrane region" description="Helical" evidence="1">
    <location>
        <begin position="9"/>
        <end position="27"/>
    </location>
</feature>
<evidence type="ECO:0000256" key="1">
    <source>
        <dbReference type="SAM" id="Phobius"/>
    </source>
</evidence>
<reference evidence="3" key="1">
    <citation type="submission" date="2015-09" db="EMBL/GenBank/DDBJ databases">
        <authorList>
            <consortium name="Pathogen Informatics"/>
        </authorList>
    </citation>
    <scope>NUCLEOTIDE SEQUENCE</scope>
    <source>
        <strain evidence="3">2789STDY5834896</strain>
    </source>
</reference>
<organism evidence="3">
    <name type="scientific">uncultured Anaerotruncus sp</name>
    <dbReference type="NCBI Taxonomy" id="905011"/>
    <lineage>
        <taxon>Bacteria</taxon>
        <taxon>Bacillati</taxon>
        <taxon>Bacillota</taxon>
        <taxon>Clostridia</taxon>
        <taxon>Eubacteriales</taxon>
        <taxon>Oscillospiraceae</taxon>
        <taxon>Anaerotruncus</taxon>
        <taxon>environmental samples</taxon>
    </lineage>
</organism>
<feature type="transmembrane region" description="Helical" evidence="1">
    <location>
        <begin position="58"/>
        <end position="76"/>
    </location>
</feature>